<keyword evidence="27" id="KW-1185">Reference proteome</keyword>
<dbReference type="GO" id="GO:0005524">
    <property type="term" value="F:ATP binding"/>
    <property type="evidence" value="ECO:0007669"/>
    <property type="project" value="UniProtKB-KW"/>
</dbReference>
<comment type="cofactor">
    <cofactor evidence="2">
        <name>[4Fe-4S] cluster</name>
        <dbReference type="ChEBI" id="CHEBI:49883"/>
    </cofactor>
</comment>
<keyword evidence="17 24" id="KW-1133">Transmembrane helix</keyword>
<keyword evidence="11 26" id="KW-0808">Transferase</keyword>
<keyword evidence="13" id="KW-0479">Metal-binding</keyword>
<evidence type="ECO:0000256" key="10">
    <source>
        <dbReference type="ARBA" id="ARBA00022553"/>
    </source>
</evidence>
<evidence type="ECO:0000256" key="20">
    <source>
        <dbReference type="ARBA" id="ARBA00023014"/>
    </source>
</evidence>
<evidence type="ECO:0000256" key="2">
    <source>
        <dbReference type="ARBA" id="ARBA00001966"/>
    </source>
</evidence>
<dbReference type="PRINTS" id="PR00344">
    <property type="entry name" value="BCTRLSENSOR"/>
</dbReference>
<feature type="transmembrane region" description="Helical" evidence="24">
    <location>
        <begin position="268"/>
        <end position="290"/>
    </location>
</feature>
<dbReference type="AlphaFoldDB" id="Q5LQB8"/>
<comment type="subcellular location">
    <subcellularLocation>
        <location evidence="4">Cell membrane</location>
        <topology evidence="4">Multi-pass membrane protein</topology>
    </subcellularLocation>
    <subcellularLocation>
        <location evidence="3">Cytoplasm</location>
    </subcellularLocation>
</comment>
<evidence type="ECO:0000256" key="1">
    <source>
        <dbReference type="ARBA" id="ARBA00000085"/>
    </source>
</evidence>
<dbReference type="PANTHER" id="PTHR24421">
    <property type="entry name" value="NITRATE/NITRITE SENSOR PROTEIN NARX-RELATED"/>
    <property type="match status" value="1"/>
</dbReference>
<dbReference type="Pfam" id="PF17200">
    <property type="entry name" value="sCache_2"/>
    <property type="match status" value="1"/>
</dbReference>
<evidence type="ECO:0000256" key="12">
    <source>
        <dbReference type="ARBA" id="ARBA00022692"/>
    </source>
</evidence>
<dbReference type="PANTHER" id="PTHR24421:SF10">
    <property type="entry name" value="NITRATE_NITRITE SENSOR PROTEIN NARQ"/>
    <property type="match status" value="1"/>
</dbReference>
<dbReference type="InterPro" id="IPR036890">
    <property type="entry name" value="HATPase_C_sf"/>
</dbReference>
<evidence type="ECO:0000256" key="4">
    <source>
        <dbReference type="ARBA" id="ARBA00004651"/>
    </source>
</evidence>
<keyword evidence="18" id="KW-0408">Iron</keyword>
<keyword evidence="7" id="KW-1003">Cell membrane</keyword>
<keyword evidence="16" id="KW-0067">ATP-binding</keyword>
<evidence type="ECO:0000256" key="8">
    <source>
        <dbReference type="ARBA" id="ARBA00022485"/>
    </source>
</evidence>
<keyword evidence="15 26" id="KW-0418">Kinase</keyword>
<dbReference type="Gene3D" id="1.20.5.1930">
    <property type="match status" value="1"/>
</dbReference>
<evidence type="ECO:0000313" key="26">
    <source>
        <dbReference type="EMBL" id="AAV95822.1"/>
    </source>
</evidence>
<keyword evidence="14" id="KW-0547">Nucleotide-binding</keyword>
<dbReference type="GO" id="GO:0005886">
    <property type="term" value="C:plasma membrane"/>
    <property type="evidence" value="ECO:0007669"/>
    <property type="project" value="UniProtKB-SubCell"/>
</dbReference>
<evidence type="ECO:0000256" key="14">
    <source>
        <dbReference type="ARBA" id="ARBA00022741"/>
    </source>
</evidence>
<keyword evidence="10" id="KW-0597">Phosphoprotein</keyword>
<dbReference type="KEGG" id="sil:SPO2574"/>
<evidence type="ECO:0000256" key="18">
    <source>
        <dbReference type="ARBA" id="ARBA00023004"/>
    </source>
</evidence>
<evidence type="ECO:0000256" key="24">
    <source>
        <dbReference type="SAM" id="Phobius"/>
    </source>
</evidence>
<keyword evidence="21 24" id="KW-0472">Membrane</keyword>
<feature type="transmembrane region" description="Helical" evidence="24">
    <location>
        <begin position="73"/>
        <end position="94"/>
    </location>
</feature>
<keyword evidence="8" id="KW-0004">4Fe-4S</keyword>
<reference evidence="26 27" key="1">
    <citation type="journal article" date="2004" name="Nature">
        <title>Genome sequence of Silicibacter pomeroyi reveals adaptations to the marine environment.</title>
        <authorList>
            <person name="Moran M.A."/>
            <person name="Buchan A."/>
            <person name="Gonzalez J.M."/>
            <person name="Heidelberg J.F."/>
            <person name="Whitman W.B."/>
            <person name="Kiene R.P."/>
            <person name="Henriksen J.R."/>
            <person name="King G.M."/>
            <person name="Belas R."/>
            <person name="Fuqua C."/>
            <person name="Brinkac L."/>
            <person name="Lewis M."/>
            <person name="Johri S."/>
            <person name="Weaver B."/>
            <person name="Pai G."/>
            <person name="Eisen J.A."/>
            <person name="Rahe E."/>
            <person name="Sheldon W.M."/>
            <person name="Ye W."/>
            <person name="Miller T.R."/>
            <person name="Carlton J."/>
            <person name="Rasko D.A."/>
            <person name="Paulsen I.T."/>
            <person name="Ren Q."/>
            <person name="Daugherty S.C."/>
            <person name="Deboy R.T."/>
            <person name="Dodson R.J."/>
            <person name="Durkin A.S."/>
            <person name="Madupu R."/>
            <person name="Nelson W.C."/>
            <person name="Sullivan S.A."/>
            <person name="Rosovitz M.J."/>
            <person name="Haft D.H."/>
            <person name="Selengut J."/>
            <person name="Ward N."/>
        </authorList>
    </citation>
    <scope>NUCLEOTIDE SEQUENCE [LARGE SCALE GENOMIC DNA]</scope>
    <source>
        <strain evidence="27">ATCC 700808 / DSM 15171 / DSS-3</strain>
    </source>
</reference>
<dbReference type="PaxDb" id="246200-SPO2574"/>
<evidence type="ECO:0000256" key="3">
    <source>
        <dbReference type="ARBA" id="ARBA00004496"/>
    </source>
</evidence>
<dbReference type="Gene3D" id="3.30.450.20">
    <property type="entry name" value="PAS domain"/>
    <property type="match status" value="1"/>
</dbReference>
<dbReference type="HOGENOM" id="CLU_000445_20_6_5"/>
<comment type="catalytic activity">
    <reaction evidence="1">
        <text>ATP + protein L-histidine = ADP + protein N-phospho-L-histidine.</text>
        <dbReference type="EC" id="2.7.13.3"/>
    </reaction>
</comment>
<evidence type="ECO:0000256" key="13">
    <source>
        <dbReference type="ARBA" id="ARBA00022723"/>
    </source>
</evidence>
<dbReference type="InterPro" id="IPR050482">
    <property type="entry name" value="Sensor_HK_TwoCompSys"/>
</dbReference>
<dbReference type="PROSITE" id="PS50109">
    <property type="entry name" value="HIS_KIN"/>
    <property type="match status" value="1"/>
</dbReference>
<dbReference type="GO" id="GO:0046983">
    <property type="term" value="F:protein dimerization activity"/>
    <property type="evidence" value="ECO:0007669"/>
    <property type="project" value="InterPro"/>
</dbReference>
<dbReference type="InterPro" id="IPR017171">
    <property type="entry name" value="Sig_transdc_His_kinase_MctS"/>
</dbReference>
<dbReference type="InterPro" id="IPR004358">
    <property type="entry name" value="Sig_transdc_His_kin-like_C"/>
</dbReference>
<dbReference type="FunFam" id="3.30.565.10:FF:000462">
    <property type="entry name" value="Sensory box histidine kinase, putative"/>
    <property type="match status" value="1"/>
</dbReference>
<evidence type="ECO:0000256" key="11">
    <source>
        <dbReference type="ARBA" id="ARBA00022679"/>
    </source>
</evidence>
<evidence type="ECO:0000256" key="21">
    <source>
        <dbReference type="ARBA" id="ARBA00023136"/>
    </source>
</evidence>
<evidence type="ECO:0000256" key="9">
    <source>
        <dbReference type="ARBA" id="ARBA00022490"/>
    </source>
</evidence>
<dbReference type="EC" id="2.7.13.3" evidence="5"/>
<dbReference type="SMART" id="SM00387">
    <property type="entry name" value="HATPase_c"/>
    <property type="match status" value="1"/>
</dbReference>
<organism evidence="26 27">
    <name type="scientific">Ruegeria pomeroyi (strain ATCC 700808 / DSM 15171 / DSS-3)</name>
    <name type="common">Silicibacter pomeroyi</name>
    <dbReference type="NCBI Taxonomy" id="246200"/>
    <lineage>
        <taxon>Bacteria</taxon>
        <taxon>Pseudomonadati</taxon>
        <taxon>Pseudomonadota</taxon>
        <taxon>Alphaproteobacteria</taxon>
        <taxon>Rhodobacterales</taxon>
        <taxon>Roseobacteraceae</taxon>
        <taxon>Ruegeria</taxon>
    </lineage>
</organism>
<evidence type="ECO:0000256" key="15">
    <source>
        <dbReference type="ARBA" id="ARBA00022777"/>
    </source>
</evidence>
<dbReference type="InterPro" id="IPR033480">
    <property type="entry name" value="sCache_2"/>
</dbReference>
<dbReference type="GO" id="GO:0000155">
    <property type="term" value="F:phosphorelay sensor kinase activity"/>
    <property type="evidence" value="ECO:0007669"/>
    <property type="project" value="InterPro"/>
</dbReference>
<reference evidence="26 27" key="2">
    <citation type="journal article" date="2014" name="Stand. Genomic Sci.">
        <title>An updated genome annotation for the model marine bacterium Ruegeria pomeroyi DSS-3.</title>
        <authorList>
            <person name="Rivers A.R."/>
            <person name="Smith C.B."/>
            <person name="Moran M.A."/>
        </authorList>
    </citation>
    <scope>GENOME REANNOTATION</scope>
    <source>
        <strain evidence="27">ATCC 700808 / DSM 15171 / DSS-3</strain>
    </source>
</reference>
<evidence type="ECO:0000256" key="23">
    <source>
        <dbReference type="ARBA" id="ARBA00030800"/>
    </source>
</evidence>
<sequence length="534" mass="59184">MIRSVNTYYYVAARKKLANDLEIHCFSGTGRPQKRGSAGQDLIACFDFAGGFAYRFAMHRLRSLIRPNYAQKISLLATLPLVLAVAAIAALVAYQARTLAEREIQALERQLLQAKKAELRNYVTQARNGFAHIYGPAAPDDAEAKTRVAQMLAAMIYGQDGFFFVYDYEGKNLVSPRQTEFINRNWEGLTDSKGVPVVDEFIRLARQGAGWHSFMWEKPSTGEEAQMVAYVVGLQDWRWAVGTGVFIDDVLASVAAARAETQARVRRTFLYIGAIALAALLIVFGSGMVINIRERRLADAKLKELTQRVFDAQEEERGRVARELHDGISQILVGVRYALDNARRRLARGDHEGAEPPLDKGIDNLGSAISEVRRISRDLRPGVLDDLGLGPALKSLTDDFRERTGIATDFTTVVFRNRLDQNSKIALYRIAQEALTNIERHSGATHVSIDLRGHKKGATMRISDNGRGIRSTPGRPGPGLGLRNMQERIEQLDGNLRILSSRGAQSGTVIEVSLPLSHLLPPQEEPASKRKALP</sequence>
<keyword evidence="9" id="KW-0963">Cytoplasm</keyword>
<dbReference type="EMBL" id="CP000031">
    <property type="protein sequence ID" value="AAV95822.1"/>
    <property type="molecule type" value="Genomic_DNA"/>
</dbReference>
<evidence type="ECO:0000256" key="5">
    <source>
        <dbReference type="ARBA" id="ARBA00012438"/>
    </source>
</evidence>
<dbReference type="STRING" id="246200.SPO2574"/>
<evidence type="ECO:0000256" key="7">
    <source>
        <dbReference type="ARBA" id="ARBA00022475"/>
    </source>
</evidence>
<evidence type="ECO:0000313" key="27">
    <source>
        <dbReference type="Proteomes" id="UP000001023"/>
    </source>
</evidence>
<name>Q5LQB8_RUEPO</name>
<evidence type="ECO:0000259" key="25">
    <source>
        <dbReference type="PROSITE" id="PS50109"/>
    </source>
</evidence>
<dbReference type="Proteomes" id="UP000001023">
    <property type="component" value="Chromosome"/>
</dbReference>
<dbReference type="InterPro" id="IPR003594">
    <property type="entry name" value="HATPase_dom"/>
</dbReference>
<feature type="domain" description="Histidine kinase" evidence="25">
    <location>
        <begin position="319"/>
        <end position="518"/>
    </location>
</feature>
<dbReference type="CDD" id="cd16917">
    <property type="entry name" value="HATPase_UhpB-NarQ-NarX-like"/>
    <property type="match status" value="1"/>
</dbReference>
<keyword evidence="20" id="KW-0411">Iron-sulfur</keyword>
<dbReference type="SUPFAM" id="SSF55874">
    <property type="entry name" value="ATPase domain of HSP90 chaperone/DNA topoisomerase II/histidine kinase"/>
    <property type="match status" value="1"/>
</dbReference>
<protein>
    <recommendedName>
        <fullName evidence="6">Oxygen sensor histidine kinase NreB</fullName>
        <ecNumber evidence="5">2.7.13.3</ecNumber>
    </recommendedName>
    <alternativeName>
        <fullName evidence="23">Nitrogen regulation protein B</fullName>
    </alternativeName>
</protein>
<evidence type="ECO:0000256" key="16">
    <source>
        <dbReference type="ARBA" id="ARBA00022840"/>
    </source>
</evidence>
<dbReference type="eggNOG" id="COG4564">
    <property type="taxonomic scope" value="Bacteria"/>
</dbReference>
<accession>Q5LQB8</accession>
<dbReference type="SMART" id="SM01049">
    <property type="entry name" value="Cache_2"/>
    <property type="match status" value="1"/>
</dbReference>
<dbReference type="Pfam" id="PF07730">
    <property type="entry name" value="HisKA_3"/>
    <property type="match status" value="1"/>
</dbReference>
<keyword evidence="19" id="KW-0902">Two-component regulatory system</keyword>
<dbReference type="GO" id="GO:0046872">
    <property type="term" value="F:metal ion binding"/>
    <property type="evidence" value="ECO:0007669"/>
    <property type="project" value="UniProtKB-KW"/>
</dbReference>
<proteinExistence type="predicted"/>
<gene>
    <name evidence="26" type="ordered locus">SPO2574</name>
</gene>
<dbReference type="InterPro" id="IPR005467">
    <property type="entry name" value="His_kinase_dom"/>
</dbReference>
<evidence type="ECO:0000256" key="17">
    <source>
        <dbReference type="ARBA" id="ARBA00022989"/>
    </source>
</evidence>
<dbReference type="InterPro" id="IPR011712">
    <property type="entry name" value="Sig_transdc_His_kin_sub3_dim/P"/>
</dbReference>
<dbReference type="GO" id="GO:0051539">
    <property type="term" value="F:4 iron, 4 sulfur cluster binding"/>
    <property type="evidence" value="ECO:0007669"/>
    <property type="project" value="UniProtKB-KW"/>
</dbReference>
<evidence type="ECO:0000256" key="22">
    <source>
        <dbReference type="ARBA" id="ARBA00024827"/>
    </source>
</evidence>
<evidence type="ECO:0000256" key="19">
    <source>
        <dbReference type="ARBA" id="ARBA00023012"/>
    </source>
</evidence>
<dbReference type="Gene3D" id="3.30.565.10">
    <property type="entry name" value="Histidine kinase-like ATPase, C-terminal domain"/>
    <property type="match status" value="1"/>
</dbReference>
<comment type="function">
    <text evidence="22">Member of the two-component regulatory system NreB/NreC involved in the control of dissimilatory nitrate/nitrite reduction in response to oxygen. NreB functions as a direct oxygen sensor histidine kinase which is autophosphorylated, in the absence of oxygen, probably at the conserved histidine residue, and transfers its phosphate group probably to a conserved aspartate residue of NreC. NreB/NreC activates the expression of the nitrate (narGHJI) and nitrite (nir) reductase operons, as well as the putative nitrate transporter gene narT.</text>
</comment>
<dbReference type="Pfam" id="PF02518">
    <property type="entry name" value="HATPase_c"/>
    <property type="match status" value="1"/>
</dbReference>
<dbReference type="PIRSF" id="PIRSF037314">
    <property type="entry name" value="STHK_MctS"/>
    <property type="match status" value="1"/>
</dbReference>
<keyword evidence="12 24" id="KW-0812">Transmembrane</keyword>
<evidence type="ECO:0000256" key="6">
    <source>
        <dbReference type="ARBA" id="ARBA00017322"/>
    </source>
</evidence>
<dbReference type="GO" id="GO:0005737">
    <property type="term" value="C:cytoplasm"/>
    <property type="evidence" value="ECO:0007669"/>
    <property type="project" value="UniProtKB-SubCell"/>
</dbReference>